<dbReference type="InterPro" id="IPR031329">
    <property type="entry name" value="NEUT/ALK_ceramidase_N"/>
</dbReference>
<feature type="signal peptide" evidence="1">
    <location>
        <begin position="1"/>
        <end position="21"/>
    </location>
</feature>
<gene>
    <name evidence="3" type="ORF">HX018_11875</name>
</gene>
<reference evidence="3" key="2">
    <citation type="journal article" date="2022" name="Sci. Total Environ.">
        <title>Prevalence, transmission, and molecular epidemiology of tet(X)-positive bacteria among humans, animals, and environmental niches in China: An epidemiological, and genomic-based study.</title>
        <authorList>
            <person name="Dong N."/>
            <person name="Zeng Y."/>
            <person name="Cai C."/>
            <person name="Sun C."/>
            <person name="Lu J."/>
            <person name="Liu C."/>
            <person name="Zhou H."/>
            <person name="Sun Q."/>
            <person name="Shu L."/>
            <person name="Wang H."/>
            <person name="Wang Y."/>
            <person name="Wang S."/>
            <person name="Wu C."/>
            <person name="Chan E.W."/>
            <person name="Chen G."/>
            <person name="Shen Z."/>
            <person name="Chen S."/>
            <person name="Zhang R."/>
        </authorList>
    </citation>
    <scope>NUCLEOTIDE SEQUENCE</scope>
    <source>
        <strain evidence="3">R1692</strain>
    </source>
</reference>
<feature type="domain" description="Neutral/alkaline non-lysosomal ceramidase N-terminal" evidence="2">
    <location>
        <begin position="57"/>
        <end position="287"/>
    </location>
</feature>
<sequence>MKSSVCTFLLSLLFLTGSALAQSNSANKVFQAGAAKSTITPKIGSSINGNMQDVTVRHVHDDIHARALVLDDGQTKLGFVVLDLCMVSRETLDKAKQRASEFTGIPVQNMMMSATHTHSAGTACGVFQSDPDPAYVDFIVERTADALIRAHENRAPAVISWGVGKEESEVFNRRWYMKPGTAMPNPFGGQDQVKMNPGVENPNMDKPAGPIDPEVPSIFLKTVDGKPIAVLANYSLHYVGGTGPGEISADYYGAFADRIGDLVLSENTLNDPPFVGIMSNGTSGDINNINWPGKKTEALPHYEKIRSVADKVASASYSAIKNAPQQNSIKLAAKQEEIRLGVRKPTAQDIKRAEGIVAKAAGPTMQSLEEIYARETLLLRDYPDQVDLILQVFKIGDLAITAIPAEVFVEIGLELKAKSPFKPTFNIELANGYNGYLPTAKHHKLGGYETWRARSSYLEETAADKILAVLLRLLNDHKSGK</sequence>
<protein>
    <submittedName>
        <fullName evidence="3">Neutral/alkaline non-lysosomal ceramidase N-terminal domain-containing protein</fullName>
    </submittedName>
</protein>
<evidence type="ECO:0000256" key="1">
    <source>
        <dbReference type="SAM" id="SignalP"/>
    </source>
</evidence>
<organism evidence="3 4">
    <name type="scientific">Sphingobacterium hotanense</name>
    <dbReference type="NCBI Taxonomy" id="649196"/>
    <lineage>
        <taxon>Bacteria</taxon>
        <taxon>Pseudomonadati</taxon>
        <taxon>Bacteroidota</taxon>
        <taxon>Sphingobacteriia</taxon>
        <taxon>Sphingobacteriales</taxon>
        <taxon>Sphingobacteriaceae</taxon>
        <taxon>Sphingobacterium</taxon>
    </lineage>
</organism>
<evidence type="ECO:0000313" key="4">
    <source>
        <dbReference type="Proteomes" id="UP001170954"/>
    </source>
</evidence>
<reference evidence="3" key="1">
    <citation type="submission" date="2020-06" db="EMBL/GenBank/DDBJ databases">
        <authorList>
            <person name="Dong N."/>
        </authorList>
    </citation>
    <scope>NUCLEOTIDE SEQUENCE</scope>
    <source>
        <strain evidence="3">R1692</strain>
    </source>
</reference>
<dbReference type="RefSeq" id="WP_260044229.1">
    <property type="nucleotide sequence ID" value="NZ_JACAGK010000033.1"/>
</dbReference>
<accession>A0ABT7NNW0</accession>
<dbReference type="Proteomes" id="UP001170954">
    <property type="component" value="Unassembled WGS sequence"/>
</dbReference>
<keyword evidence="1" id="KW-0732">Signal</keyword>
<dbReference type="EMBL" id="JACAGK010000033">
    <property type="protein sequence ID" value="MDM1048933.1"/>
    <property type="molecule type" value="Genomic_DNA"/>
</dbReference>
<comment type="caution">
    <text evidence="3">The sequence shown here is derived from an EMBL/GenBank/DDBJ whole genome shotgun (WGS) entry which is preliminary data.</text>
</comment>
<name>A0ABT7NNW0_9SPHI</name>
<evidence type="ECO:0000313" key="3">
    <source>
        <dbReference type="EMBL" id="MDM1048933.1"/>
    </source>
</evidence>
<feature type="chain" id="PRO_5045526778" evidence="1">
    <location>
        <begin position="22"/>
        <end position="481"/>
    </location>
</feature>
<dbReference type="Pfam" id="PF04734">
    <property type="entry name" value="Ceramidase_alk"/>
    <property type="match status" value="1"/>
</dbReference>
<evidence type="ECO:0000259" key="2">
    <source>
        <dbReference type="Pfam" id="PF04734"/>
    </source>
</evidence>
<keyword evidence="4" id="KW-1185">Reference proteome</keyword>
<proteinExistence type="predicted"/>